<name>A0AAI9V6L9_9PEZI</name>
<evidence type="ECO:0000256" key="1">
    <source>
        <dbReference type="SAM" id="MobiDB-lite"/>
    </source>
</evidence>
<keyword evidence="3" id="KW-1185">Reference proteome</keyword>
<accession>A0AAI9V6L9</accession>
<evidence type="ECO:0000313" key="2">
    <source>
        <dbReference type="EMBL" id="KAK1470610.1"/>
    </source>
</evidence>
<dbReference type="Proteomes" id="UP001239213">
    <property type="component" value="Unassembled WGS sequence"/>
</dbReference>
<proteinExistence type="predicted"/>
<organism evidence="2 3">
    <name type="scientific">Colletotrichum cuscutae</name>
    <dbReference type="NCBI Taxonomy" id="1209917"/>
    <lineage>
        <taxon>Eukaryota</taxon>
        <taxon>Fungi</taxon>
        <taxon>Dikarya</taxon>
        <taxon>Ascomycota</taxon>
        <taxon>Pezizomycotina</taxon>
        <taxon>Sordariomycetes</taxon>
        <taxon>Hypocreomycetidae</taxon>
        <taxon>Glomerellales</taxon>
        <taxon>Glomerellaceae</taxon>
        <taxon>Colletotrichum</taxon>
        <taxon>Colletotrichum acutatum species complex</taxon>
    </lineage>
</organism>
<protein>
    <submittedName>
        <fullName evidence="2">Uncharacterized protein</fullName>
    </submittedName>
</protein>
<dbReference type="AlphaFoldDB" id="A0AAI9V6L9"/>
<dbReference type="EMBL" id="MPDP01000224">
    <property type="protein sequence ID" value="KAK1470610.1"/>
    <property type="molecule type" value="Genomic_DNA"/>
</dbReference>
<reference evidence="2" key="1">
    <citation type="submission" date="2016-11" db="EMBL/GenBank/DDBJ databases">
        <title>The genome sequence of Colletotrichum cuscutae.</title>
        <authorList>
            <person name="Baroncelli R."/>
        </authorList>
    </citation>
    <scope>NUCLEOTIDE SEQUENCE</scope>
    <source>
        <strain evidence="2">IMI 304802</strain>
    </source>
</reference>
<sequence length="162" mass="17872">MIESKLAQLSDRESQEFSSAAFDEANLPMEDHNTVEEQPQFQSNEHEDILGVPDLVNQSSPNMSTTWRSGSSQSQSNAIEAYAREAWLSVLGDHMTVEDSCNLEVAQATNILAIIDFTGEYFDNWVFLGTNALVSRPNQLRVAQDWDGDSDSPGSPTDEGAQ</sequence>
<feature type="region of interest" description="Disordered" evidence="1">
    <location>
        <begin position="1"/>
        <end position="27"/>
    </location>
</feature>
<evidence type="ECO:0000313" key="3">
    <source>
        <dbReference type="Proteomes" id="UP001239213"/>
    </source>
</evidence>
<comment type="caution">
    <text evidence="2">The sequence shown here is derived from an EMBL/GenBank/DDBJ whole genome shotgun (WGS) entry which is preliminary data.</text>
</comment>
<feature type="region of interest" description="Disordered" evidence="1">
    <location>
        <begin position="143"/>
        <end position="162"/>
    </location>
</feature>
<gene>
    <name evidence="2" type="ORF">CCUS01_06375</name>
</gene>